<dbReference type="EMBL" id="FNCQ01000001">
    <property type="protein sequence ID" value="SDG16826.1"/>
    <property type="molecule type" value="Genomic_DNA"/>
</dbReference>
<dbReference type="STRING" id="645274.SAMN04487901_101166"/>
<evidence type="ECO:0000313" key="1">
    <source>
        <dbReference type="EMBL" id="SDG16826.1"/>
    </source>
</evidence>
<dbReference type="AlphaFoldDB" id="A0A1G7S1E8"/>
<accession>A0A1G7S1E8</accession>
<gene>
    <name evidence="1" type="ORF">SAMN04487901_101166</name>
</gene>
<reference evidence="2" key="1">
    <citation type="submission" date="2016-10" db="EMBL/GenBank/DDBJ databases">
        <authorList>
            <person name="Varghese N."/>
            <person name="Submissions S."/>
        </authorList>
    </citation>
    <scope>NUCLEOTIDE SEQUENCE [LARGE SCALE GENOMIC DNA]</scope>
    <source>
        <strain evidence="2">BP1-148</strain>
    </source>
</reference>
<dbReference type="RefSeq" id="WP_091813679.1">
    <property type="nucleotide sequence ID" value="NZ_CP091790.1"/>
</dbReference>
<sequence>MAKSTVWQDDYWLMLMQIYLHKPVGVKPLYSREMIDLSVELHIAPQILRSRMQQIATLETPRIERIWRTYADNPRKLARAVKLLREMKGFGSAGDFFQGVEIQETFEKDFRPLAEDERFTPVMLILILDLYFCLSTITMVEETPEVQELAKLLKLKSSDIVMVLDVFQTCDPYLNREASVDSALLLPCQQIWQRYGNMEPHVLAAYAEELKEYFRS</sequence>
<evidence type="ECO:0000313" key="2">
    <source>
        <dbReference type="Proteomes" id="UP000198779"/>
    </source>
</evidence>
<name>A0A1G7S1E8_9BACT</name>
<keyword evidence="2" id="KW-1185">Reference proteome</keyword>
<proteinExistence type="predicted"/>
<protein>
    <submittedName>
        <fullName evidence="1">Uncharacterized protein</fullName>
    </submittedName>
</protein>
<organism evidence="1 2">
    <name type="scientific">Prevotella communis</name>
    <dbReference type="NCBI Taxonomy" id="2913614"/>
    <lineage>
        <taxon>Bacteria</taxon>
        <taxon>Pseudomonadati</taxon>
        <taxon>Bacteroidota</taxon>
        <taxon>Bacteroidia</taxon>
        <taxon>Bacteroidales</taxon>
        <taxon>Prevotellaceae</taxon>
        <taxon>Prevotella</taxon>
    </lineage>
</organism>
<dbReference type="Proteomes" id="UP000198779">
    <property type="component" value="Unassembled WGS sequence"/>
</dbReference>